<evidence type="ECO:0000313" key="1">
    <source>
        <dbReference type="EMBL" id="SMC92471.1"/>
    </source>
</evidence>
<protein>
    <recommendedName>
        <fullName evidence="3">DUF2691 domain-containing protein</fullName>
    </recommendedName>
</protein>
<organism evidence="1 2">
    <name type="scientific">Sporomusa malonica</name>
    <dbReference type="NCBI Taxonomy" id="112901"/>
    <lineage>
        <taxon>Bacteria</taxon>
        <taxon>Bacillati</taxon>
        <taxon>Bacillota</taxon>
        <taxon>Negativicutes</taxon>
        <taxon>Selenomonadales</taxon>
        <taxon>Sporomusaceae</taxon>
        <taxon>Sporomusa</taxon>
    </lineage>
</organism>
<dbReference type="InterPro" id="IPR020216">
    <property type="entry name" value="Uncharacterised_YncE"/>
</dbReference>
<dbReference type="AlphaFoldDB" id="A0A1W2D4X6"/>
<reference evidence="1 2" key="1">
    <citation type="submission" date="2017-04" db="EMBL/GenBank/DDBJ databases">
        <authorList>
            <person name="Afonso C.L."/>
            <person name="Miller P.J."/>
            <person name="Scott M.A."/>
            <person name="Spackman E."/>
            <person name="Goraichik I."/>
            <person name="Dimitrov K.M."/>
            <person name="Suarez D.L."/>
            <person name="Swayne D.E."/>
        </authorList>
    </citation>
    <scope>NUCLEOTIDE SEQUENCE [LARGE SCALE GENOMIC DNA]</scope>
    <source>
        <strain evidence="1 2">DSM 5090</strain>
    </source>
</reference>
<dbReference type="RefSeq" id="WP_176215540.1">
    <property type="nucleotide sequence ID" value="NZ_CP155572.1"/>
</dbReference>
<evidence type="ECO:0008006" key="3">
    <source>
        <dbReference type="Google" id="ProtNLM"/>
    </source>
</evidence>
<dbReference type="EMBL" id="FWXI01000013">
    <property type="protein sequence ID" value="SMC92471.1"/>
    <property type="molecule type" value="Genomic_DNA"/>
</dbReference>
<dbReference type="Pfam" id="PF10903">
    <property type="entry name" value="DUF2691"/>
    <property type="match status" value="1"/>
</dbReference>
<proteinExistence type="predicted"/>
<dbReference type="Proteomes" id="UP000192738">
    <property type="component" value="Unassembled WGS sequence"/>
</dbReference>
<gene>
    <name evidence="1" type="ORF">SAMN04488500_113119</name>
</gene>
<accession>A0A1W2D4X6</accession>
<sequence>MYRGIRFQIPNEYGKFIAGILEPIDCVNFEWRVDFHTEIWKSVNGKLGEELFPDSVIKGADFFDLINSNTYYLIFANIQAYPEGSTSQSRIHKYEDFIASECQIIMLVADSSYVDVYCKEPLLIEKMHENAKSKGFESLKYIDENDSRTGIFV</sequence>
<keyword evidence="2" id="KW-1185">Reference proteome</keyword>
<dbReference type="STRING" id="112901.SAMN04488500_113119"/>
<evidence type="ECO:0000313" key="2">
    <source>
        <dbReference type="Proteomes" id="UP000192738"/>
    </source>
</evidence>
<name>A0A1W2D4X6_9FIRM</name>